<evidence type="ECO:0000256" key="3">
    <source>
        <dbReference type="ARBA" id="ARBA00022989"/>
    </source>
</evidence>
<feature type="transmembrane region" description="Helical" evidence="6">
    <location>
        <begin position="56"/>
        <end position="81"/>
    </location>
</feature>
<dbReference type="Proteomes" id="UP001142489">
    <property type="component" value="Unassembled WGS sequence"/>
</dbReference>
<dbReference type="PROSITE" id="PS50259">
    <property type="entry name" value="G_PROTEIN_RECEP_F3_4"/>
    <property type="match status" value="1"/>
</dbReference>
<evidence type="ECO:0000313" key="8">
    <source>
        <dbReference type="EMBL" id="KAJ7306504.1"/>
    </source>
</evidence>
<evidence type="ECO:0000256" key="4">
    <source>
        <dbReference type="ARBA" id="ARBA00023136"/>
    </source>
</evidence>
<keyword evidence="9" id="KW-1185">Reference proteome</keyword>
<dbReference type="GO" id="GO:0050917">
    <property type="term" value="P:sensory perception of umami taste"/>
    <property type="evidence" value="ECO:0007669"/>
    <property type="project" value="TreeGrafter"/>
</dbReference>
<evidence type="ECO:0000256" key="6">
    <source>
        <dbReference type="SAM" id="Phobius"/>
    </source>
</evidence>
<accession>A0A9Q1ARR1</accession>
<dbReference type="PANTHER" id="PTHR24061">
    <property type="entry name" value="CALCIUM-SENSING RECEPTOR-RELATED"/>
    <property type="match status" value="1"/>
</dbReference>
<evidence type="ECO:0000256" key="2">
    <source>
        <dbReference type="ARBA" id="ARBA00022692"/>
    </source>
</evidence>
<dbReference type="PRINTS" id="PR00248">
    <property type="entry name" value="GPCRMGR"/>
</dbReference>
<proteinExistence type="predicted"/>
<evidence type="ECO:0000259" key="7">
    <source>
        <dbReference type="PROSITE" id="PS50259"/>
    </source>
</evidence>
<dbReference type="OrthoDB" id="5984008at2759"/>
<feature type="transmembrane region" description="Helical" evidence="6">
    <location>
        <begin position="289"/>
        <end position="307"/>
    </location>
</feature>
<name>A0A9Q1ARR1_9SAUR</name>
<keyword evidence="2 6" id="KW-0812">Transmembrane</keyword>
<comment type="caution">
    <text evidence="8">The sequence shown here is derived from an EMBL/GenBank/DDBJ whole genome shotgun (WGS) entry which is preliminary data.</text>
</comment>
<evidence type="ECO:0000256" key="5">
    <source>
        <dbReference type="ARBA" id="ARBA00023180"/>
    </source>
</evidence>
<evidence type="ECO:0000256" key="1">
    <source>
        <dbReference type="ARBA" id="ARBA00004141"/>
    </source>
</evidence>
<feature type="transmembrane region" description="Helical" evidence="6">
    <location>
        <begin position="249"/>
        <end position="269"/>
    </location>
</feature>
<dbReference type="Pfam" id="PF00003">
    <property type="entry name" value="7tm_3"/>
    <property type="match status" value="1"/>
</dbReference>
<reference evidence="8" key="1">
    <citation type="journal article" date="2023" name="DNA Res.">
        <title>Chromosome-level genome assembly of Phrynocephalus forsythii using third-generation DNA sequencing and Hi-C analysis.</title>
        <authorList>
            <person name="Qi Y."/>
            <person name="Zhao W."/>
            <person name="Zhao Y."/>
            <person name="Niu C."/>
            <person name="Cao S."/>
            <person name="Zhang Y."/>
        </authorList>
    </citation>
    <scope>NUCLEOTIDE SEQUENCE</scope>
    <source>
        <tissue evidence="8">Muscle</tissue>
    </source>
</reference>
<feature type="domain" description="G-protein coupled receptors family 3 profile" evidence="7">
    <location>
        <begin position="58"/>
        <end position="321"/>
    </location>
</feature>
<feature type="transmembrane region" description="Helical" evidence="6">
    <location>
        <begin position="93"/>
        <end position="113"/>
    </location>
</feature>
<gene>
    <name evidence="8" type="ORF">JRQ81_009859</name>
</gene>
<keyword evidence="3 6" id="KW-1133">Transmembrane helix</keyword>
<dbReference type="AlphaFoldDB" id="A0A9Q1ARR1"/>
<feature type="transmembrane region" description="Helical" evidence="6">
    <location>
        <begin position="169"/>
        <end position="189"/>
    </location>
</feature>
<sequence>MDECTCRCDDCPEGTYQNQTNADTCLPCPPQMWSPKKSASCFHPVTTFLSPQDTTVGALVALTVADFAILCACLLVFAVRWRTPVVRAAGGPLAFVMLASLLASCAVTLLFVAKPTPLGCLIRQPLFALSFTLCISCLLVRSCQIVFIFKLARRLPWVHNLWLKYRGMYTSLGLSLLIQGGLCALWLHFSPPSLKVDAVGTQEVFLRCSEGHFLGLGSILSFLALLGGACFAVAFWGRKLPKNYSEARLLSLSMLVFLMAWGSFILIYATTEGKGRQIAALQMFTVQTSVYAILCTFFLPKCYIILFRPQHNTVAHFQTCIQAYTASPQDATP</sequence>
<feature type="transmembrane region" description="Helical" evidence="6">
    <location>
        <begin position="125"/>
        <end position="149"/>
    </location>
</feature>
<organism evidence="8 9">
    <name type="scientific">Phrynocephalus forsythii</name>
    <dbReference type="NCBI Taxonomy" id="171643"/>
    <lineage>
        <taxon>Eukaryota</taxon>
        <taxon>Metazoa</taxon>
        <taxon>Chordata</taxon>
        <taxon>Craniata</taxon>
        <taxon>Vertebrata</taxon>
        <taxon>Euteleostomi</taxon>
        <taxon>Lepidosauria</taxon>
        <taxon>Squamata</taxon>
        <taxon>Bifurcata</taxon>
        <taxon>Unidentata</taxon>
        <taxon>Episquamata</taxon>
        <taxon>Toxicofera</taxon>
        <taxon>Iguania</taxon>
        <taxon>Acrodonta</taxon>
        <taxon>Agamidae</taxon>
        <taxon>Agaminae</taxon>
        <taxon>Phrynocephalus</taxon>
    </lineage>
</organism>
<dbReference type="GO" id="GO:0005886">
    <property type="term" value="C:plasma membrane"/>
    <property type="evidence" value="ECO:0007669"/>
    <property type="project" value="TreeGrafter"/>
</dbReference>
<dbReference type="GO" id="GO:0004930">
    <property type="term" value="F:G protein-coupled receptor activity"/>
    <property type="evidence" value="ECO:0007669"/>
    <property type="project" value="InterPro"/>
</dbReference>
<keyword evidence="4 6" id="KW-0472">Membrane</keyword>
<dbReference type="InterPro" id="IPR017978">
    <property type="entry name" value="GPCR_3_C"/>
</dbReference>
<dbReference type="PANTHER" id="PTHR24061:SF3">
    <property type="entry name" value="TASTE RECEPTOR TYPE 1 MEMBER 1"/>
    <property type="match status" value="1"/>
</dbReference>
<protein>
    <recommendedName>
        <fullName evidence="7">G-protein coupled receptors family 3 profile domain-containing protein</fullName>
    </recommendedName>
</protein>
<comment type="subcellular location">
    <subcellularLocation>
        <location evidence="1">Membrane</location>
        <topology evidence="1">Multi-pass membrane protein</topology>
    </subcellularLocation>
</comment>
<dbReference type="EMBL" id="JAPFRF010000020">
    <property type="protein sequence ID" value="KAJ7306504.1"/>
    <property type="molecule type" value="Genomic_DNA"/>
</dbReference>
<feature type="transmembrane region" description="Helical" evidence="6">
    <location>
        <begin position="213"/>
        <end position="237"/>
    </location>
</feature>
<dbReference type="Gene3D" id="2.10.50.10">
    <property type="entry name" value="Tumor Necrosis Factor Receptor, subunit A, domain 2"/>
    <property type="match status" value="1"/>
</dbReference>
<dbReference type="InterPro" id="IPR000337">
    <property type="entry name" value="GPCR_3"/>
</dbReference>
<dbReference type="InterPro" id="IPR000068">
    <property type="entry name" value="GPCR_3_Ca_sens_rcpt-rel"/>
</dbReference>
<evidence type="ECO:0000313" key="9">
    <source>
        <dbReference type="Proteomes" id="UP001142489"/>
    </source>
</evidence>
<keyword evidence="5" id="KW-0325">Glycoprotein</keyword>